<dbReference type="SUPFAM" id="SSF46785">
    <property type="entry name" value="Winged helix' DNA-binding domain"/>
    <property type="match status" value="1"/>
</dbReference>
<dbReference type="Pfam" id="PF00126">
    <property type="entry name" value="HTH_1"/>
    <property type="match status" value="1"/>
</dbReference>
<gene>
    <name evidence="6" type="ORF">SAMN05421507_114109</name>
</gene>
<dbReference type="STRING" id="641025.SAMN05421507_114109"/>
<dbReference type="FunFam" id="1.10.10.10:FF:000001">
    <property type="entry name" value="LysR family transcriptional regulator"/>
    <property type="match status" value="1"/>
</dbReference>
<dbReference type="InterPro" id="IPR036388">
    <property type="entry name" value="WH-like_DNA-bd_sf"/>
</dbReference>
<evidence type="ECO:0000313" key="6">
    <source>
        <dbReference type="EMBL" id="SDP77313.1"/>
    </source>
</evidence>
<keyword evidence="4" id="KW-0804">Transcription</keyword>
<dbReference type="Proteomes" id="UP000199691">
    <property type="component" value="Unassembled WGS sequence"/>
</dbReference>
<dbReference type="EMBL" id="FNIX01000014">
    <property type="protein sequence ID" value="SDP77313.1"/>
    <property type="molecule type" value="Genomic_DNA"/>
</dbReference>
<dbReference type="AlphaFoldDB" id="A0A1H0VG46"/>
<name>A0A1H0VG46_9PSEU</name>
<reference evidence="7" key="1">
    <citation type="submission" date="2016-10" db="EMBL/GenBank/DDBJ databases">
        <authorList>
            <person name="Varghese N."/>
            <person name="Submissions S."/>
        </authorList>
    </citation>
    <scope>NUCLEOTIDE SEQUENCE [LARGE SCALE GENOMIC DNA]</scope>
    <source>
        <strain evidence="7">CGMCC 4.6609</strain>
    </source>
</reference>
<dbReference type="GO" id="GO:0003700">
    <property type="term" value="F:DNA-binding transcription factor activity"/>
    <property type="evidence" value="ECO:0007669"/>
    <property type="project" value="InterPro"/>
</dbReference>
<protein>
    <submittedName>
        <fullName evidence="6">DNA-binding transcriptional regulator, LysR family</fullName>
    </submittedName>
</protein>
<dbReference type="Gene3D" id="1.10.10.10">
    <property type="entry name" value="Winged helix-like DNA-binding domain superfamily/Winged helix DNA-binding domain"/>
    <property type="match status" value="1"/>
</dbReference>
<sequence length="303" mass="32139">MVGGAFETNTASVPQRYPAGMDTVEGVETRELRYFVAVAEELHFGRAAERLGIAQPPLSRTIAQLEHRLGVALLTRTSRRVSLTNAGEVLLAESRAILGALSAAERRTRGAAEDRPSLVLASKAGGTGEVLAKLLDAYAAEPGAVPVEVLLCESNTHLALLDGRADAALLHEPYEPTAGLDVEVLHTEGQVVVMSSAHPLAARSGVRQADVEALPELARWPAPDGTYPDGSGVEVRNLTQLFQMVELGRTVAVLPEAYRTRLAEGVVAVPVVDAQKVTTVIAWPPHARSRALADLVRVATGFS</sequence>
<evidence type="ECO:0000259" key="5">
    <source>
        <dbReference type="PROSITE" id="PS50931"/>
    </source>
</evidence>
<keyword evidence="2" id="KW-0805">Transcription regulation</keyword>
<evidence type="ECO:0000256" key="4">
    <source>
        <dbReference type="ARBA" id="ARBA00023163"/>
    </source>
</evidence>
<dbReference type="Pfam" id="PF03466">
    <property type="entry name" value="LysR_substrate"/>
    <property type="match status" value="1"/>
</dbReference>
<keyword evidence="7" id="KW-1185">Reference proteome</keyword>
<evidence type="ECO:0000313" key="7">
    <source>
        <dbReference type="Proteomes" id="UP000199691"/>
    </source>
</evidence>
<dbReference type="GO" id="GO:0003677">
    <property type="term" value="F:DNA binding"/>
    <property type="evidence" value="ECO:0007669"/>
    <property type="project" value="UniProtKB-KW"/>
</dbReference>
<dbReference type="InterPro" id="IPR036390">
    <property type="entry name" value="WH_DNA-bd_sf"/>
</dbReference>
<accession>A0A1H0VG46</accession>
<dbReference type="SUPFAM" id="SSF53850">
    <property type="entry name" value="Periplasmic binding protein-like II"/>
    <property type="match status" value="1"/>
</dbReference>
<dbReference type="PANTHER" id="PTHR30346">
    <property type="entry name" value="TRANSCRIPTIONAL DUAL REGULATOR HCAR-RELATED"/>
    <property type="match status" value="1"/>
</dbReference>
<proteinExistence type="inferred from homology"/>
<keyword evidence="3 6" id="KW-0238">DNA-binding</keyword>
<dbReference type="Gene3D" id="3.40.190.10">
    <property type="entry name" value="Periplasmic binding protein-like II"/>
    <property type="match status" value="2"/>
</dbReference>
<evidence type="ECO:0000256" key="1">
    <source>
        <dbReference type="ARBA" id="ARBA00009437"/>
    </source>
</evidence>
<dbReference type="PANTHER" id="PTHR30346:SF0">
    <property type="entry name" value="HCA OPERON TRANSCRIPTIONAL ACTIVATOR HCAR"/>
    <property type="match status" value="1"/>
</dbReference>
<dbReference type="InterPro" id="IPR005119">
    <property type="entry name" value="LysR_subst-bd"/>
</dbReference>
<dbReference type="InterPro" id="IPR000847">
    <property type="entry name" value="LysR_HTH_N"/>
</dbReference>
<evidence type="ECO:0000256" key="2">
    <source>
        <dbReference type="ARBA" id="ARBA00023015"/>
    </source>
</evidence>
<comment type="similarity">
    <text evidence="1">Belongs to the LysR transcriptional regulatory family.</text>
</comment>
<feature type="domain" description="HTH lysR-type" evidence="5">
    <location>
        <begin position="27"/>
        <end position="84"/>
    </location>
</feature>
<dbReference type="PRINTS" id="PR00039">
    <property type="entry name" value="HTHLYSR"/>
</dbReference>
<dbReference type="GO" id="GO:0032993">
    <property type="term" value="C:protein-DNA complex"/>
    <property type="evidence" value="ECO:0007669"/>
    <property type="project" value="TreeGrafter"/>
</dbReference>
<organism evidence="6 7">
    <name type="scientific">Lentzea jiangxiensis</name>
    <dbReference type="NCBI Taxonomy" id="641025"/>
    <lineage>
        <taxon>Bacteria</taxon>
        <taxon>Bacillati</taxon>
        <taxon>Actinomycetota</taxon>
        <taxon>Actinomycetes</taxon>
        <taxon>Pseudonocardiales</taxon>
        <taxon>Pseudonocardiaceae</taxon>
        <taxon>Lentzea</taxon>
    </lineage>
</organism>
<evidence type="ECO:0000256" key="3">
    <source>
        <dbReference type="ARBA" id="ARBA00023125"/>
    </source>
</evidence>
<dbReference type="PROSITE" id="PS50931">
    <property type="entry name" value="HTH_LYSR"/>
    <property type="match status" value="1"/>
</dbReference>